<gene>
    <name evidence="3" type="ORF">GCM10009768_26890</name>
</gene>
<keyword evidence="4" id="KW-1185">Reference proteome</keyword>
<evidence type="ECO:0000256" key="1">
    <source>
        <dbReference type="SAM" id="MobiDB-lite"/>
    </source>
</evidence>
<proteinExistence type="predicted"/>
<protein>
    <recommendedName>
        <fullName evidence="5">TadE-like protein</fullName>
    </recommendedName>
</protein>
<feature type="region of interest" description="Disordered" evidence="1">
    <location>
        <begin position="121"/>
        <end position="160"/>
    </location>
</feature>
<comment type="caution">
    <text evidence="3">The sequence shown here is derived from an EMBL/GenBank/DDBJ whole genome shotgun (WGS) entry which is preliminary data.</text>
</comment>
<sequence>MSVATRAGSFRHDERGSVTAEFAVVMPAILAVLALVLGGIMLAGRRIELVSASAELARLEARGDIGLAAERERRLPRGTNVSRERAGQLLCVNLRAAPGSGILSVLGISARSCAAAHASGPAHGAASVDEPGLSSAARSGPAARLVSAARSGPLPGRRRR</sequence>
<dbReference type="Proteomes" id="UP001500851">
    <property type="component" value="Unassembled WGS sequence"/>
</dbReference>
<feature type="transmembrane region" description="Helical" evidence="2">
    <location>
        <begin position="22"/>
        <end position="43"/>
    </location>
</feature>
<keyword evidence="2" id="KW-1133">Transmembrane helix</keyword>
<dbReference type="EMBL" id="BAAAOB010000004">
    <property type="protein sequence ID" value="GAA1796505.1"/>
    <property type="molecule type" value="Genomic_DNA"/>
</dbReference>
<keyword evidence="2" id="KW-0472">Membrane</keyword>
<dbReference type="NCBIfam" id="NF041390">
    <property type="entry name" value="TadE_Rv3655c"/>
    <property type="match status" value="1"/>
</dbReference>
<accession>A0ABN2LQ87</accession>
<organism evidence="3 4">
    <name type="scientific">Leucobacter iarius</name>
    <dbReference type="NCBI Taxonomy" id="333963"/>
    <lineage>
        <taxon>Bacteria</taxon>
        <taxon>Bacillati</taxon>
        <taxon>Actinomycetota</taxon>
        <taxon>Actinomycetes</taxon>
        <taxon>Micrococcales</taxon>
        <taxon>Microbacteriaceae</taxon>
        <taxon>Leucobacter</taxon>
    </lineage>
</organism>
<keyword evidence="2" id="KW-0812">Transmembrane</keyword>
<dbReference type="InterPro" id="IPR049790">
    <property type="entry name" value="Rv3655c/TadE"/>
</dbReference>
<evidence type="ECO:0000313" key="4">
    <source>
        <dbReference type="Proteomes" id="UP001500851"/>
    </source>
</evidence>
<evidence type="ECO:0000256" key="2">
    <source>
        <dbReference type="SAM" id="Phobius"/>
    </source>
</evidence>
<evidence type="ECO:0008006" key="5">
    <source>
        <dbReference type="Google" id="ProtNLM"/>
    </source>
</evidence>
<evidence type="ECO:0000313" key="3">
    <source>
        <dbReference type="EMBL" id="GAA1796505.1"/>
    </source>
</evidence>
<reference evidence="3 4" key="1">
    <citation type="journal article" date="2019" name="Int. J. Syst. Evol. Microbiol.">
        <title>The Global Catalogue of Microorganisms (GCM) 10K type strain sequencing project: providing services to taxonomists for standard genome sequencing and annotation.</title>
        <authorList>
            <consortium name="The Broad Institute Genomics Platform"/>
            <consortium name="The Broad Institute Genome Sequencing Center for Infectious Disease"/>
            <person name="Wu L."/>
            <person name="Ma J."/>
        </authorList>
    </citation>
    <scope>NUCLEOTIDE SEQUENCE [LARGE SCALE GENOMIC DNA]</scope>
    <source>
        <strain evidence="3 4">JCM 14736</strain>
    </source>
</reference>
<dbReference type="RefSeq" id="WP_344033017.1">
    <property type="nucleotide sequence ID" value="NZ_BAAAOB010000004.1"/>
</dbReference>
<name>A0ABN2LQ87_9MICO</name>